<dbReference type="GO" id="GO:0000166">
    <property type="term" value="F:nucleotide binding"/>
    <property type="evidence" value="ECO:0007669"/>
    <property type="project" value="InterPro"/>
</dbReference>
<evidence type="ECO:0000259" key="3">
    <source>
        <dbReference type="Pfam" id="PF01408"/>
    </source>
</evidence>
<name>A0AAD5UF08_9FUNG</name>
<dbReference type="InterPro" id="IPR036291">
    <property type="entry name" value="NAD(P)-bd_dom_sf"/>
</dbReference>
<proteinExistence type="inferred from homology"/>
<accession>A0AAD5UF08</accession>
<dbReference type="InterPro" id="IPR004104">
    <property type="entry name" value="Gfo/Idh/MocA-like_OxRdtase_C"/>
</dbReference>
<protein>
    <recommendedName>
        <fullName evidence="7">Oxidoreductase</fullName>
    </recommendedName>
</protein>
<dbReference type="InterPro" id="IPR051317">
    <property type="entry name" value="Gfo/Idh/MocA_oxidoreduct"/>
</dbReference>
<evidence type="ECO:0000313" key="6">
    <source>
        <dbReference type="Proteomes" id="UP001210925"/>
    </source>
</evidence>
<dbReference type="GO" id="GO:0016491">
    <property type="term" value="F:oxidoreductase activity"/>
    <property type="evidence" value="ECO:0007669"/>
    <property type="project" value="UniProtKB-KW"/>
</dbReference>
<evidence type="ECO:0000256" key="1">
    <source>
        <dbReference type="ARBA" id="ARBA00010928"/>
    </source>
</evidence>
<dbReference type="Gene3D" id="3.30.360.10">
    <property type="entry name" value="Dihydrodipicolinate Reductase, domain 2"/>
    <property type="match status" value="1"/>
</dbReference>
<dbReference type="AlphaFoldDB" id="A0AAD5UF08"/>
<dbReference type="InterPro" id="IPR000683">
    <property type="entry name" value="Gfo/Idh/MocA-like_OxRdtase_N"/>
</dbReference>
<evidence type="ECO:0000256" key="2">
    <source>
        <dbReference type="ARBA" id="ARBA00023002"/>
    </source>
</evidence>
<dbReference type="Pfam" id="PF01408">
    <property type="entry name" value="GFO_IDH_MocA"/>
    <property type="match status" value="1"/>
</dbReference>
<dbReference type="EMBL" id="JADGKB010000125">
    <property type="protein sequence ID" value="KAJ3252924.1"/>
    <property type="molecule type" value="Genomic_DNA"/>
</dbReference>
<keyword evidence="6" id="KW-1185">Reference proteome</keyword>
<sequence>MISVGIVGAGLSAQVFHAPFILNNDRFKLVSFLRNSSNNAVPGFEDIPVTTNKLEFINNIDFVVITSPSHLHYQQVLEYLHLKKHVVVEKPMATTHRQALELIALAKENKLVLACYQNRVFDGDFMTVQSLIKENQLGRIVEVESNFDRFRPYMKSADAWRELDLEASGILYDLGPHLIHQALVLFGIPLSVQAIVANTRQLQETSTVDYFSIVLRYKDQIVRLGARMVARINSPRFVVHGMKGSFSIEGTDPQEPQLRSGVKVTDSSFGVSGERNAKLVNDSVNSAIKVKNGNYAQFYKIMADTIESMDFTKIAIFQEYAVLTIKIIEAALESSNTGSAIIL</sequence>
<feature type="domain" description="Gfo/Idh/MocA-like oxidoreductase C-terminal" evidence="4">
    <location>
        <begin position="130"/>
        <end position="339"/>
    </location>
</feature>
<dbReference type="Pfam" id="PF02894">
    <property type="entry name" value="GFO_IDH_MocA_C"/>
    <property type="match status" value="1"/>
</dbReference>
<evidence type="ECO:0000259" key="4">
    <source>
        <dbReference type="Pfam" id="PF02894"/>
    </source>
</evidence>
<comment type="similarity">
    <text evidence="1">Belongs to the Gfo/Idh/MocA family.</text>
</comment>
<evidence type="ECO:0000313" key="5">
    <source>
        <dbReference type="EMBL" id="KAJ3252924.1"/>
    </source>
</evidence>
<evidence type="ECO:0008006" key="7">
    <source>
        <dbReference type="Google" id="ProtNLM"/>
    </source>
</evidence>
<feature type="domain" description="Gfo/Idh/MocA-like oxidoreductase N-terminal" evidence="3">
    <location>
        <begin position="2"/>
        <end position="114"/>
    </location>
</feature>
<dbReference type="SUPFAM" id="SSF55347">
    <property type="entry name" value="Glyceraldehyde-3-phosphate dehydrogenase-like, C-terminal domain"/>
    <property type="match status" value="1"/>
</dbReference>
<gene>
    <name evidence="5" type="ORF">HK103_001070</name>
</gene>
<dbReference type="PANTHER" id="PTHR43708">
    <property type="entry name" value="CONSERVED EXPRESSED OXIDOREDUCTASE (EUROFUNG)"/>
    <property type="match status" value="1"/>
</dbReference>
<dbReference type="Proteomes" id="UP001210925">
    <property type="component" value="Unassembled WGS sequence"/>
</dbReference>
<organism evidence="5 6">
    <name type="scientific">Boothiomyces macroporosus</name>
    <dbReference type="NCBI Taxonomy" id="261099"/>
    <lineage>
        <taxon>Eukaryota</taxon>
        <taxon>Fungi</taxon>
        <taxon>Fungi incertae sedis</taxon>
        <taxon>Chytridiomycota</taxon>
        <taxon>Chytridiomycota incertae sedis</taxon>
        <taxon>Chytridiomycetes</taxon>
        <taxon>Rhizophydiales</taxon>
        <taxon>Terramycetaceae</taxon>
        <taxon>Boothiomyces</taxon>
    </lineage>
</organism>
<dbReference type="PANTHER" id="PTHR43708:SF5">
    <property type="entry name" value="CONSERVED EXPRESSED OXIDOREDUCTASE (EUROFUNG)-RELATED"/>
    <property type="match status" value="1"/>
</dbReference>
<dbReference type="SUPFAM" id="SSF51735">
    <property type="entry name" value="NAD(P)-binding Rossmann-fold domains"/>
    <property type="match status" value="1"/>
</dbReference>
<dbReference type="Gene3D" id="3.40.50.720">
    <property type="entry name" value="NAD(P)-binding Rossmann-like Domain"/>
    <property type="match status" value="1"/>
</dbReference>
<comment type="caution">
    <text evidence="5">The sequence shown here is derived from an EMBL/GenBank/DDBJ whole genome shotgun (WGS) entry which is preliminary data.</text>
</comment>
<keyword evidence="2" id="KW-0560">Oxidoreductase</keyword>
<reference evidence="5" key="1">
    <citation type="submission" date="2020-05" db="EMBL/GenBank/DDBJ databases">
        <title>Phylogenomic resolution of chytrid fungi.</title>
        <authorList>
            <person name="Stajich J.E."/>
            <person name="Amses K."/>
            <person name="Simmons R."/>
            <person name="Seto K."/>
            <person name="Myers J."/>
            <person name="Bonds A."/>
            <person name="Quandt C.A."/>
            <person name="Barry K."/>
            <person name="Liu P."/>
            <person name="Grigoriev I."/>
            <person name="Longcore J.E."/>
            <person name="James T.Y."/>
        </authorList>
    </citation>
    <scope>NUCLEOTIDE SEQUENCE</scope>
    <source>
        <strain evidence="5">PLAUS21</strain>
    </source>
</reference>